<evidence type="ECO:0000256" key="6">
    <source>
        <dbReference type="SAM" id="MobiDB-lite"/>
    </source>
</evidence>
<accession>A0A8I6S9C0</accession>
<dbReference type="SUPFAM" id="SSF52540">
    <property type="entry name" value="P-loop containing nucleoside triphosphate hydrolases"/>
    <property type="match status" value="1"/>
</dbReference>
<keyword evidence="2" id="KW-0547">Nucleotide-binding</keyword>
<keyword evidence="3" id="KW-0342">GTP-binding</keyword>
<dbReference type="EnsemblMetazoa" id="XM_014405800.2">
    <property type="protein sequence ID" value="XP_014261286.1"/>
    <property type="gene ID" value="LOC106673618"/>
</dbReference>
<sequence>MLLMAPQRKKPFSGKAKKEQLKAKKQGKRMPSLVMSRSSDDDEPAVQRINRQPTKGPGKSNVNRFNLQFRKDSEAEVKKGKEEATKSLVPVKPEELEIEAEKYFPPDLKFPTRPPWDFSMSKEELNAIENRHFSEYLKNVEEKFRDENLSYFELNLETWRQLWRVLEMSDILLIIVDIRYPALMFPPYLYDYITKELNKSIILVLNKIDLALPSVTVAWKNYFKTKYPKMEIVTFTSFPSYNLLQCSSVKSLGLQVRRRKVKMRMAAEGAQKLYESCKNIIKDEVDISSWNEKIKEEMNLEYDDQVEIGETINLKSQDTNFYEFKKFEGGMVTIGCIGQPNVGKSSLLNALMGKKVVSVSRTPGHTKHFQTIFLTSNVRLCDCPGLVFPSRVPKVLQVLMGSYPIAQLREPYTSIKYLAERIDLVKMLKLEHPTNDDEWSAIDICDGWALKRKFYTARTARLDTYRAANNILRITLDGRIILCLLPPGYVAEKEKWESHPEVESVDWIMAREQNIEENSDLSTEDEESEDGEKDFRARRIFAGTSKSRIEEEKDDDGDDEEEESDDFTTGNKFAALHDA</sequence>
<dbReference type="CTD" id="35338"/>
<organism evidence="8 9">
    <name type="scientific">Cimex lectularius</name>
    <name type="common">Bed bug</name>
    <name type="synonym">Acanthia lectularia</name>
    <dbReference type="NCBI Taxonomy" id="79782"/>
    <lineage>
        <taxon>Eukaryota</taxon>
        <taxon>Metazoa</taxon>
        <taxon>Ecdysozoa</taxon>
        <taxon>Arthropoda</taxon>
        <taxon>Hexapoda</taxon>
        <taxon>Insecta</taxon>
        <taxon>Pterygota</taxon>
        <taxon>Neoptera</taxon>
        <taxon>Paraneoptera</taxon>
        <taxon>Hemiptera</taxon>
        <taxon>Heteroptera</taxon>
        <taxon>Panheteroptera</taxon>
        <taxon>Cimicomorpha</taxon>
        <taxon>Cimicidae</taxon>
        <taxon>Cimex</taxon>
    </lineage>
</organism>
<dbReference type="PANTHER" id="PTHR45709:SF3">
    <property type="entry name" value="GUANINE NUCLEOTIDE-BINDING PROTEIN-LIKE 1"/>
    <property type="match status" value="1"/>
</dbReference>
<feature type="compositionally biased region" description="Acidic residues" evidence="6">
    <location>
        <begin position="516"/>
        <end position="532"/>
    </location>
</feature>
<dbReference type="PANTHER" id="PTHR45709">
    <property type="entry name" value="LARGE SUBUNIT GTPASE 1 HOMOLOG-RELATED"/>
    <property type="match status" value="1"/>
</dbReference>
<name>A0A8I6S9C0_CIMLE</name>
<evidence type="ECO:0000256" key="1">
    <source>
        <dbReference type="ARBA" id="ARBA00022553"/>
    </source>
</evidence>
<dbReference type="InterPro" id="IPR006073">
    <property type="entry name" value="GTP-bd"/>
</dbReference>
<feature type="domain" description="CP-type G" evidence="7">
    <location>
        <begin position="159"/>
        <end position="389"/>
    </location>
</feature>
<dbReference type="KEGG" id="clec:106673618"/>
<dbReference type="InterPro" id="IPR043358">
    <property type="entry name" value="GNL1-like"/>
</dbReference>
<dbReference type="GO" id="GO:0003924">
    <property type="term" value="F:GTPase activity"/>
    <property type="evidence" value="ECO:0007669"/>
    <property type="project" value="InterPro"/>
</dbReference>
<dbReference type="GeneID" id="106673618"/>
<protein>
    <recommendedName>
        <fullName evidence="5">Guanine nucleotide-binding protein-like 1</fullName>
    </recommendedName>
</protein>
<dbReference type="Proteomes" id="UP000494040">
    <property type="component" value="Unassembled WGS sequence"/>
</dbReference>
<dbReference type="RefSeq" id="XP_014261286.1">
    <property type="nucleotide sequence ID" value="XM_014405800.2"/>
</dbReference>
<evidence type="ECO:0000313" key="8">
    <source>
        <dbReference type="EnsemblMetazoa" id="XP_014261286.1"/>
    </source>
</evidence>
<feature type="region of interest" description="Disordered" evidence="6">
    <location>
        <begin position="1"/>
        <end position="65"/>
    </location>
</feature>
<evidence type="ECO:0000256" key="4">
    <source>
        <dbReference type="ARBA" id="ARBA00037770"/>
    </source>
</evidence>
<reference evidence="8" key="1">
    <citation type="submission" date="2022-01" db="UniProtKB">
        <authorList>
            <consortium name="EnsemblMetazoa"/>
        </authorList>
    </citation>
    <scope>IDENTIFICATION</scope>
</reference>
<comment type="function">
    <text evidence="4">Possible regulatory or functional link with the histocompatibility cluster.</text>
</comment>
<dbReference type="GO" id="GO:0005525">
    <property type="term" value="F:GTP binding"/>
    <property type="evidence" value="ECO:0007669"/>
    <property type="project" value="UniProtKB-KW"/>
</dbReference>
<evidence type="ECO:0000256" key="3">
    <source>
        <dbReference type="ARBA" id="ARBA00023134"/>
    </source>
</evidence>
<dbReference type="InterPro" id="IPR027417">
    <property type="entry name" value="P-loop_NTPase"/>
</dbReference>
<feature type="region of interest" description="Disordered" evidence="6">
    <location>
        <begin position="516"/>
        <end position="579"/>
    </location>
</feature>
<dbReference type="PROSITE" id="PS51721">
    <property type="entry name" value="G_CP"/>
    <property type="match status" value="1"/>
</dbReference>
<dbReference type="InterPro" id="IPR030378">
    <property type="entry name" value="G_CP_dom"/>
</dbReference>
<evidence type="ECO:0000313" key="9">
    <source>
        <dbReference type="Proteomes" id="UP000494040"/>
    </source>
</evidence>
<dbReference type="AlphaFoldDB" id="A0A8I6S9C0"/>
<keyword evidence="1" id="KW-0597">Phosphoprotein</keyword>
<dbReference type="Pfam" id="PF01926">
    <property type="entry name" value="MMR_HSR1"/>
    <property type="match status" value="1"/>
</dbReference>
<dbReference type="CDD" id="cd01857">
    <property type="entry name" value="HSR1_MMR1"/>
    <property type="match status" value="1"/>
</dbReference>
<proteinExistence type="predicted"/>
<feature type="compositionally biased region" description="Acidic residues" evidence="6">
    <location>
        <begin position="552"/>
        <end position="566"/>
    </location>
</feature>
<keyword evidence="9" id="KW-1185">Reference proteome</keyword>
<dbReference type="OMA" id="CDFPVRP"/>
<dbReference type="Gene3D" id="3.40.50.300">
    <property type="entry name" value="P-loop containing nucleotide triphosphate hydrolases"/>
    <property type="match status" value="1"/>
</dbReference>
<dbReference type="OrthoDB" id="391988at2759"/>
<evidence type="ECO:0000259" key="7">
    <source>
        <dbReference type="PROSITE" id="PS51721"/>
    </source>
</evidence>
<evidence type="ECO:0000256" key="5">
    <source>
        <dbReference type="ARBA" id="ARBA00039902"/>
    </source>
</evidence>
<evidence type="ECO:0000256" key="2">
    <source>
        <dbReference type="ARBA" id="ARBA00022741"/>
    </source>
</evidence>